<dbReference type="OrthoDB" id="10250284at2759"/>
<feature type="domain" description="Trafficking protein particle complex subunit 13 middle" evidence="2">
    <location>
        <begin position="199"/>
        <end position="314"/>
    </location>
</feature>
<dbReference type="InterPro" id="IPR055429">
    <property type="entry name" value="TRAPPC13_M"/>
</dbReference>
<dbReference type="AlphaFoldDB" id="A0A5N6L2R6"/>
<feature type="domain" description="Trafficking protein particle complex subunit 13 N-terminal" evidence="1">
    <location>
        <begin position="15"/>
        <end position="192"/>
    </location>
</feature>
<dbReference type="EMBL" id="VIBQ01000072">
    <property type="protein sequence ID" value="KAB8606210.1"/>
    <property type="molecule type" value="Genomic_DNA"/>
</dbReference>
<comment type="caution">
    <text evidence="3">The sequence shown here is derived from an EMBL/GenBank/DDBJ whole genome shotgun (WGS) entry which is preliminary data.</text>
</comment>
<dbReference type="InterPro" id="IPR010378">
    <property type="entry name" value="TRAPPC13"/>
</dbReference>
<dbReference type="PANTHER" id="PTHR13134:SF3">
    <property type="entry name" value="TRAFFICKING PROTEIN PARTICLE COMPLEX SUBUNIT 13"/>
    <property type="match status" value="1"/>
</dbReference>
<evidence type="ECO:0000259" key="2">
    <source>
        <dbReference type="Pfam" id="PF23647"/>
    </source>
</evidence>
<dbReference type="InterPro" id="IPR055427">
    <property type="entry name" value="TRAPPC13_N"/>
</dbReference>
<evidence type="ECO:0000259" key="1">
    <source>
        <dbReference type="Pfam" id="PF06159"/>
    </source>
</evidence>
<accession>A0A5N6L2R6</accession>
<organism evidence="3 4">
    <name type="scientific">Carpinus fangiana</name>
    <dbReference type="NCBI Taxonomy" id="176857"/>
    <lineage>
        <taxon>Eukaryota</taxon>
        <taxon>Viridiplantae</taxon>
        <taxon>Streptophyta</taxon>
        <taxon>Embryophyta</taxon>
        <taxon>Tracheophyta</taxon>
        <taxon>Spermatophyta</taxon>
        <taxon>Magnoliopsida</taxon>
        <taxon>eudicotyledons</taxon>
        <taxon>Gunneridae</taxon>
        <taxon>Pentapetalae</taxon>
        <taxon>rosids</taxon>
        <taxon>fabids</taxon>
        <taxon>Fagales</taxon>
        <taxon>Betulaceae</taxon>
        <taxon>Carpinus</taxon>
    </lineage>
</organism>
<reference evidence="3 4" key="1">
    <citation type="submission" date="2019-06" db="EMBL/GenBank/DDBJ databases">
        <title>A chromosomal-level reference genome of Carpinus fangiana (Coryloideae, Betulaceae).</title>
        <authorList>
            <person name="Yang X."/>
            <person name="Wang Z."/>
            <person name="Zhang L."/>
            <person name="Hao G."/>
            <person name="Liu J."/>
            <person name="Yang Y."/>
        </authorList>
    </citation>
    <scope>NUCLEOTIDE SEQUENCE [LARGE SCALE GENOMIC DNA]</scope>
    <source>
        <strain evidence="3">Cfa_2016G</strain>
        <tissue evidence="3">Leaf</tissue>
    </source>
</reference>
<proteinExistence type="predicted"/>
<name>A0A5N6L2R6_9ROSI</name>
<protein>
    <submittedName>
        <fullName evidence="3">Uncharacterized protein</fullName>
    </submittedName>
</protein>
<evidence type="ECO:0000313" key="4">
    <source>
        <dbReference type="Proteomes" id="UP000327013"/>
    </source>
</evidence>
<dbReference type="PANTHER" id="PTHR13134">
    <property type="entry name" value="TRAFFICKING PROTEIN PARTICLE COMPLEX SUBUNIT 13"/>
    <property type="match status" value="1"/>
</dbReference>
<dbReference type="Proteomes" id="UP000327013">
    <property type="component" value="Unassembled WGS sequence"/>
</dbReference>
<dbReference type="Pfam" id="PF23647">
    <property type="entry name" value="TRAPPC13_M"/>
    <property type="match status" value="1"/>
</dbReference>
<dbReference type="Pfam" id="PF06159">
    <property type="entry name" value="TRAPPC13_N"/>
    <property type="match status" value="1"/>
</dbReference>
<evidence type="ECO:0000313" key="3">
    <source>
        <dbReference type="EMBL" id="KAB8606210.1"/>
    </source>
</evidence>
<sequence length="338" mass="36392">MSRPRAVSEASKTPHSVSLKVLRTSTGPVVSDFDPAAALAHPTNNADGVDFILAPVLTLPPAFGTTHVGETFACTLCVNDELSTIPPAEHEGGRMSINGVKITAEMQTPGQTSGVPLDLESRSDYAADEPEGAKARIQNKTHQRIVRWELRDEGTHVLAVTVTYTETREAGDGTGGALGGKVRTFKKLYQFAARHLLAVRTKAQRLPQPSRDGTLDMVLEAQLENVADASFVIDSVTLKQMPPGLQAKSLNRWEDALEERPRLNPRDVLQLAFLLRQETGESLDEDAASVALGQLSITWRGSMGERGSVLTGSLACKRIGRPLMGSAGKQQHHDGDCS</sequence>
<dbReference type="GO" id="GO:1990072">
    <property type="term" value="C:TRAPPIII protein complex"/>
    <property type="evidence" value="ECO:0007669"/>
    <property type="project" value="TreeGrafter"/>
</dbReference>
<gene>
    <name evidence="3" type="ORF">FH972_025841</name>
</gene>
<keyword evidence="4" id="KW-1185">Reference proteome</keyword>